<feature type="domain" description="SOCS box" evidence="7">
    <location>
        <begin position="116"/>
        <end position="162"/>
    </location>
</feature>
<dbReference type="InterPro" id="IPR036036">
    <property type="entry name" value="SOCS_box-like_dom_sf"/>
</dbReference>
<accession>A0A8S1FDK4</accession>
<comment type="caution">
    <text evidence="8">The sequence shown here is derived from an EMBL/GenBank/DDBJ whole genome shotgun (WGS) entry which is preliminary data.</text>
</comment>
<dbReference type="GO" id="GO:0005942">
    <property type="term" value="C:phosphatidylinositol 3-kinase complex"/>
    <property type="evidence" value="ECO:0007669"/>
    <property type="project" value="TreeGrafter"/>
</dbReference>
<dbReference type="PROSITE" id="PS50001">
    <property type="entry name" value="SH2"/>
    <property type="match status" value="1"/>
</dbReference>
<sequence>MSLSELYDFGWYWGDLEWKWAERLLLMCPDGYYLVRDSRSESHLFSVSYKFEGKVLHTRISFERSQFHLGRQQPFLFNDYQRLGQLIQDSVEITRNGHHEMLVHRRGGEAEASRLKFTNPLMRRDLLPSLQYLCRFAIRTRLAANQLDTLPQMPPAVLKYVKDPKWIIPDLEACEQVLEQRNRNL</sequence>
<dbReference type="InterPro" id="IPR000980">
    <property type="entry name" value="SH2"/>
</dbReference>
<organism evidence="8 9">
    <name type="scientific">Caenorhabditis bovis</name>
    <dbReference type="NCBI Taxonomy" id="2654633"/>
    <lineage>
        <taxon>Eukaryota</taxon>
        <taxon>Metazoa</taxon>
        <taxon>Ecdysozoa</taxon>
        <taxon>Nematoda</taxon>
        <taxon>Chromadorea</taxon>
        <taxon>Rhabditida</taxon>
        <taxon>Rhabditina</taxon>
        <taxon>Rhabditomorpha</taxon>
        <taxon>Rhabditoidea</taxon>
        <taxon>Rhabditidae</taxon>
        <taxon>Peloderinae</taxon>
        <taxon>Caenorhabditis</taxon>
    </lineage>
</organism>
<name>A0A8S1FDK4_9PELO</name>
<evidence type="ECO:0000256" key="5">
    <source>
        <dbReference type="PROSITE-ProRule" id="PRU00191"/>
    </source>
</evidence>
<dbReference type="GO" id="GO:0009968">
    <property type="term" value="P:negative regulation of signal transduction"/>
    <property type="evidence" value="ECO:0007669"/>
    <property type="project" value="UniProtKB-KW"/>
</dbReference>
<dbReference type="SUPFAM" id="SSF55550">
    <property type="entry name" value="SH2 domain"/>
    <property type="match status" value="1"/>
</dbReference>
<dbReference type="EMBL" id="CADEPM010000011">
    <property type="protein sequence ID" value="CAB3410523.1"/>
    <property type="molecule type" value="Genomic_DNA"/>
</dbReference>
<dbReference type="AlphaFoldDB" id="A0A8S1FDK4"/>
<feature type="domain" description="SH2" evidence="6">
    <location>
        <begin position="11"/>
        <end position="88"/>
    </location>
</feature>
<evidence type="ECO:0000256" key="1">
    <source>
        <dbReference type="ARBA" id="ARBA00022604"/>
    </source>
</evidence>
<dbReference type="SMART" id="SM00252">
    <property type="entry name" value="SH2"/>
    <property type="match status" value="1"/>
</dbReference>
<dbReference type="PANTHER" id="PTHR10155:SF32">
    <property type="entry name" value="LP02169P"/>
    <property type="match status" value="1"/>
</dbReference>
<protein>
    <recommendedName>
        <fullName evidence="10">SH2 domain-containing protein</fullName>
    </recommendedName>
</protein>
<dbReference type="InterPro" id="IPR036860">
    <property type="entry name" value="SH2_dom_sf"/>
</dbReference>
<dbReference type="Pfam" id="PF00017">
    <property type="entry name" value="SH2"/>
    <property type="match status" value="1"/>
</dbReference>
<keyword evidence="2" id="KW-0734">Signal transduction inhibitor</keyword>
<evidence type="ECO:0000313" key="8">
    <source>
        <dbReference type="EMBL" id="CAB3410523.1"/>
    </source>
</evidence>
<evidence type="ECO:0000256" key="2">
    <source>
        <dbReference type="ARBA" id="ARBA00022700"/>
    </source>
</evidence>
<evidence type="ECO:0008006" key="10">
    <source>
        <dbReference type="Google" id="ProtNLM"/>
    </source>
</evidence>
<dbReference type="GO" id="GO:0035556">
    <property type="term" value="P:intracellular signal transduction"/>
    <property type="evidence" value="ECO:0007669"/>
    <property type="project" value="InterPro"/>
</dbReference>
<dbReference type="SMART" id="SM00253">
    <property type="entry name" value="SOCS"/>
    <property type="match status" value="1"/>
</dbReference>
<dbReference type="PANTHER" id="PTHR10155">
    <property type="entry name" value="PHOSPHATIDYLINOSITOL 3-KINASE REGULATORY SUBUNIT"/>
    <property type="match status" value="1"/>
</dbReference>
<dbReference type="OrthoDB" id="6426624at2759"/>
<keyword evidence="3" id="KW-0833">Ubl conjugation pathway</keyword>
<proteinExistence type="predicted"/>
<dbReference type="PROSITE" id="PS50225">
    <property type="entry name" value="SOCS"/>
    <property type="match status" value="1"/>
</dbReference>
<dbReference type="Pfam" id="PF07525">
    <property type="entry name" value="SOCS_box"/>
    <property type="match status" value="1"/>
</dbReference>
<evidence type="ECO:0000256" key="4">
    <source>
        <dbReference type="ARBA" id="ARBA00022999"/>
    </source>
</evidence>
<dbReference type="GO" id="GO:0046935">
    <property type="term" value="F:1-phosphatidylinositol-3-kinase regulator activity"/>
    <property type="evidence" value="ECO:0007669"/>
    <property type="project" value="TreeGrafter"/>
</dbReference>
<reference evidence="8 9" key="1">
    <citation type="submission" date="2020-04" db="EMBL/GenBank/DDBJ databases">
        <authorList>
            <person name="Laetsch R D."/>
            <person name="Stevens L."/>
            <person name="Kumar S."/>
            <person name="Blaxter L. M."/>
        </authorList>
    </citation>
    <scope>NUCLEOTIDE SEQUENCE [LARGE SCALE GENOMIC DNA]</scope>
</reference>
<evidence type="ECO:0000313" key="9">
    <source>
        <dbReference type="Proteomes" id="UP000494206"/>
    </source>
</evidence>
<dbReference type="Gene3D" id="3.30.505.10">
    <property type="entry name" value="SH2 domain"/>
    <property type="match status" value="1"/>
</dbReference>
<keyword evidence="9" id="KW-1185">Reference proteome</keyword>
<dbReference type="GO" id="GO:0046854">
    <property type="term" value="P:phosphatidylinositol phosphate biosynthetic process"/>
    <property type="evidence" value="ECO:0007669"/>
    <property type="project" value="TreeGrafter"/>
</dbReference>
<dbReference type="Proteomes" id="UP000494206">
    <property type="component" value="Unassembled WGS sequence"/>
</dbReference>
<evidence type="ECO:0000259" key="7">
    <source>
        <dbReference type="PROSITE" id="PS50225"/>
    </source>
</evidence>
<evidence type="ECO:0000256" key="3">
    <source>
        <dbReference type="ARBA" id="ARBA00022786"/>
    </source>
</evidence>
<evidence type="ECO:0000259" key="6">
    <source>
        <dbReference type="PROSITE" id="PS50001"/>
    </source>
</evidence>
<keyword evidence="1" id="KW-0341">Growth regulation</keyword>
<dbReference type="InterPro" id="IPR001496">
    <property type="entry name" value="SOCS_box"/>
</dbReference>
<gene>
    <name evidence="8" type="ORF">CBOVIS_LOCUS12042</name>
</gene>
<keyword evidence="4 5" id="KW-0727">SH2 domain</keyword>
<dbReference type="SUPFAM" id="SSF158235">
    <property type="entry name" value="SOCS box-like"/>
    <property type="match status" value="1"/>
</dbReference>